<sequence>MDLRLLSVAAAVVLAGATTAVVLGAGGGDEDGVVMAEAEPAWSGEADVSVFLCTKSAPEETPCQGQAASAQQVKTIEEELRRLPQVDGMFFENQALAYENFKRSYAHNQALLDAVKVTDLPQSFRLKIKEGGDRRQVRESVRGLAGIRDVVDRASLGTQPIDGQVEWEISVFPCRKATAMPTCMSGKNGVSQGATNAQKQAVEALIRKAPEVEKFVFEDQAMAYKNFQQAFKGNKALMQATKVEDLPESFRVTLKEDSDGTDLANKLKKQPGVAQVVYQRCLVDQLTLLGDFGLPLPEKACPVGR</sequence>
<keyword evidence="4" id="KW-1185">Reference proteome</keyword>
<dbReference type="PANTHER" id="PTHR47755">
    <property type="entry name" value="CELL DIVISION PROTEIN FTSX"/>
    <property type="match status" value="1"/>
</dbReference>
<evidence type="ECO:0000256" key="1">
    <source>
        <dbReference type="SAM" id="SignalP"/>
    </source>
</evidence>
<dbReference type="InterPro" id="IPR004513">
    <property type="entry name" value="FtsX"/>
</dbReference>
<dbReference type="Gene3D" id="3.30.70.3040">
    <property type="match status" value="2"/>
</dbReference>
<feature type="signal peptide" evidence="1">
    <location>
        <begin position="1"/>
        <end position="20"/>
    </location>
</feature>
<feature type="chain" id="PRO_5046046337" evidence="1">
    <location>
        <begin position="21"/>
        <end position="305"/>
    </location>
</feature>
<organism evidence="3 4">
    <name type="scientific">Nonomuraea insulae</name>
    <dbReference type="NCBI Taxonomy" id="1616787"/>
    <lineage>
        <taxon>Bacteria</taxon>
        <taxon>Bacillati</taxon>
        <taxon>Actinomycetota</taxon>
        <taxon>Actinomycetes</taxon>
        <taxon>Streptosporangiales</taxon>
        <taxon>Streptosporangiaceae</taxon>
        <taxon>Nonomuraea</taxon>
    </lineage>
</organism>
<keyword evidence="1" id="KW-0732">Signal</keyword>
<evidence type="ECO:0000313" key="3">
    <source>
        <dbReference type="EMBL" id="MFC5823023.1"/>
    </source>
</evidence>
<dbReference type="Proteomes" id="UP001596058">
    <property type="component" value="Unassembled WGS sequence"/>
</dbReference>
<protein>
    <submittedName>
        <fullName evidence="3">Permease-like cell division protein FtsX</fullName>
    </submittedName>
</protein>
<evidence type="ECO:0000313" key="4">
    <source>
        <dbReference type="Proteomes" id="UP001596058"/>
    </source>
</evidence>
<evidence type="ECO:0000259" key="2">
    <source>
        <dbReference type="Pfam" id="PF18075"/>
    </source>
</evidence>
<dbReference type="EMBL" id="JBHSPA010000006">
    <property type="protein sequence ID" value="MFC5823023.1"/>
    <property type="molecule type" value="Genomic_DNA"/>
</dbReference>
<dbReference type="RefSeq" id="WP_379512564.1">
    <property type="nucleotide sequence ID" value="NZ_JBHSPA010000006.1"/>
</dbReference>
<name>A0ABW1CEI3_9ACTN</name>
<dbReference type="Pfam" id="PF18075">
    <property type="entry name" value="FtsX_ECD"/>
    <property type="match status" value="2"/>
</dbReference>
<dbReference type="InterPro" id="IPR040690">
    <property type="entry name" value="FtsX_ECD"/>
</dbReference>
<proteinExistence type="predicted"/>
<feature type="domain" description="FtsX extracellular" evidence="2">
    <location>
        <begin position="47"/>
        <end position="150"/>
    </location>
</feature>
<accession>A0ABW1CEI3</accession>
<gene>
    <name evidence="3" type="ORF">ACFPZ3_04050</name>
</gene>
<feature type="domain" description="FtsX extracellular" evidence="2">
    <location>
        <begin position="168"/>
        <end position="276"/>
    </location>
</feature>
<comment type="caution">
    <text evidence="3">The sequence shown here is derived from an EMBL/GenBank/DDBJ whole genome shotgun (WGS) entry which is preliminary data.</text>
</comment>
<reference evidence="4" key="1">
    <citation type="journal article" date="2019" name="Int. J. Syst. Evol. Microbiol.">
        <title>The Global Catalogue of Microorganisms (GCM) 10K type strain sequencing project: providing services to taxonomists for standard genome sequencing and annotation.</title>
        <authorList>
            <consortium name="The Broad Institute Genomics Platform"/>
            <consortium name="The Broad Institute Genome Sequencing Center for Infectious Disease"/>
            <person name="Wu L."/>
            <person name="Ma J."/>
        </authorList>
    </citation>
    <scope>NUCLEOTIDE SEQUENCE [LARGE SCALE GENOMIC DNA]</scope>
    <source>
        <strain evidence="4">CCUG 53903</strain>
    </source>
</reference>
<dbReference type="PANTHER" id="PTHR47755:SF1">
    <property type="entry name" value="CELL DIVISION PROTEIN FTSX"/>
    <property type="match status" value="1"/>
</dbReference>